<protein>
    <submittedName>
        <fullName evidence="1">Uncharacterized protein</fullName>
    </submittedName>
</protein>
<reference evidence="1 2" key="1">
    <citation type="journal article" date="2011" name="Science">
        <title>The Selaginella genome identifies genetic changes associated with the evolution of vascular plants.</title>
        <authorList>
            <person name="Banks J.A."/>
            <person name="Nishiyama T."/>
            <person name="Hasebe M."/>
            <person name="Bowman J.L."/>
            <person name="Gribskov M."/>
            <person name="dePamphilis C."/>
            <person name="Albert V.A."/>
            <person name="Aono N."/>
            <person name="Aoyama T."/>
            <person name="Ambrose B.A."/>
            <person name="Ashton N.W."/>
            <person name="Axtell M.J."/>
            <person name="Barker E."/>
            <person name="Barker M.S."/>
            <person name="Bennetzen J.L."/>
            <person name="Bonawitz N.D."/>
            <person name="Chapple C."/>
            <person name="Cheng C."/>
            <person name="Correa L.G."/>
            <person name="Dacre M."/>
            <person name="DeBarry J."/>
            <person name="Dreyer I."/>
            <person name="Elias M."/>
            <person name="Engstrom E.M."/>
            <person name="Estelle M."/>
            <person name="Feng L."/>
            <person name="Finet C."/>
            <person name="Floyd S.K."/>
            <person name="Frommer W.B."/>
            <person name="Fujita T."/>
            <person name="Gramzow L."/>
            <person name="Gutensohn M."/>
            <person name="Harholt J."/>
            <person name="Hattori M."/>
            <person name="Heyl A."/>
            <person name="Hirai T."/>
            <person name="Hiwatashi Y."/>
            <person name="Ishikawa M."/>
            <person name="Iwata M."/>
            <person name="Karol K.G."/>
            <person name="Koehler B."/>
            <person name="Kolukisaoglu U."/>
            <person name="Kubo M."/>
            <person name="Kurata T."/>
            <person name="Lalonde S."/>
            <person name="Li K."/>
            <person name="Li Y."/>
            <person name="Litt A."/>
            <person name="Lyons E."/>
            <person name="Manning G."/>
            <person name="Maruyama T."/>
            <person name="Michael T.P."/>
            <person name="Mikami K."/>
            <person name="Miyazaki S."/>
            <person name="Morinaga S."/>
            <person name="Murata T."/>
            <person name="Mueller-Roeber B."/>
            <person name="Nelson D.R."/>
            <person name="Obara M."/>
            <person name="Oguri Y."/>
            <person name="Olmstead R.G."/>
            <person name="Onodera N."/>
            <person name="Petersen B.L."/>
            <person name="Pils B."/>
            <person name="Prigge M."/>
            <person name="Rensing S.A."/>
            <person name="Riano-Pachon D.M."/>
            <person name="Roberts A.W."/>
            <person name="Sato Y."/>
            <person name="Scheller H.V."/>
            <person name="Schulz B."/>
            <person name="Schulz C."/>
            <person name="Shakirov E.V."/>
            <person name="Shibagaki N."/>
            <person name="Shinohara N."/>
            <person name="Shippen D.E."/>
            <person name="Soerensen I."/>
            <person name="Sotooka R."/>
            <person name="Sugimoto N."/>
            <person name="Sugita M."/>
            <person name="Sumikawa N."/>
            <person name="Tanurdzic M."/>
            <person name="Theissen G."/>
            <person name="Ulvskov P."/>
            <person name="Wakazuki S."/>
            <person name="Weng J.K."/>
            <person name="Willats W.W."/>
            <person name="Wipf D."/>
            <person name="Wolf P.G."/>
            <person name="Yang L."/>
            <person name="Zimmer A.D."/>
            <person name="Zhu Q."/>
            <person name="Mitros T."/>
            <person name="Hellsten U."/>
            <person name="Loque D."/>
            <person name="Otillar R."/>
            <person name="Salamov A."/>
            <person name="Schmutz J."/>
            <person name="Shapiro H."/>
            <person name="Lindquist E."/>
            <person name="Lucas S."/>
            <person name="Rokhsar D."/>
            <person name="Grigoriev I.V."/>
        </authorList>
    </citation>
    <scope>NUCLEOTIDE SEQUENCE [LARGE SCALE GENOMIC DNA]</scope>
</reference>
<keyword evidence="2" id="KW-1185">Reference proteome</keyword>
<gene>
    <name evidence="1" type="ORF">SELMODRAFT_432336</name>
</gene>
<organism evidence="2">
    <name type="scientific">Selaginella moellendorffii</name>
    <name type="common">Spikemoss</name>
    <dbReference type="NCBI Taxonomy" id="88036"/>
    <lineage>
        <taxon>Eukaryota</taxon>
        <taxon>Viridiplantae</taxon>
        <taxon>Streptophyta</taxon>
        <taxon>Embryophyta</taxon>
        <taxon>Tracheophyta</taxon>
        <taxon>Lycopodiopsida</taxon>
        <taxon>Selaginellales</taxon>
        <taxon>Selaginellaceae</taxon>
        <taxon>Selaginella</taxon>
    </lineage>
</organism>
<dbReference type="STRING" id="88036.D8TFP5"/>
<dbReference type="KEGG" id="smo:SELMODRAFT_432336"/>
<sequence>MALGDGDEHRTKRSWCHKNLASAHRWLAMVALPRHDCCSEDVTSFHLSSSMRDSLDAISYGLGIQSKDWIAGIKPAVLDFAAIAASNPILAPLRIDTVIDWTVFAFVEPIMEVCCRKSVGGFHVSDYLKCFLCLQYLSTLCSKMQKAFYSRNSCVYEDVDEDEAELSHLTSKLKEIDLSYTSVPPPGLQEIVPEFVIQRPLTEKDYQIVLGVERFRDILPACRSGRSGRNGIHCHEESAKLTRGNCEFDGFNKRTFLERSITGLGYQSGVSSRPVCSFQLLTFVKTISNKPKLILMHPMDFRINTTQRIGLGLALEGFTNKIYEA</sequence>
<dbReference type="Gramene" id="EFJ04523">
    <property type="protein sequence ID" value="EFJ04523"/>
    <property type="gene ID" value="SELMODRAFT_432336"/>
</dbReference>
<dbReference type="HOGENOM" id="CLU_788459_0_0_1"/>
<evidence type="ECO:0000313" key="1">
    <source>
        <dbReference type="EMBL" id="EFJ04523.1"/>
    </source>
</evidence>
<accession>D8TFP5</accession>
<proteinExistence type="predicted"/>
<dbReference type="InParanoid" id="D8TFP5"/>
<dbReference type="Proteomes" id="UP000001514">
    <property type="component" value="Unassembled WGS sequence"/>
</dbReference>
<dbReference type="EMBL" id="GL377822">
    <property type="protein sequence ID" value="EFJ04523.1"/>
    <property type="molecule type" value="Genomic_DNA"/>
</dbReference>
<dbReference type="AlphaFoldDB" id="D8TFP5"/>
<name>D8TFP5_SELML</name>
<evidence type="ECO:0000313" key="2">
    <source>
        <dbReference type="Proteomes" id="UP000001514"/>
    </source>
</evidence>